<dbReference type="EC" id="1.1.1.18" evidence="5"/>
<feature type="domain" description="GFO/IDH/MocA-like oxidoreductase" evidence="4">
    <location>
        <begin position="129"/>
        <end position="250"/>
    </location>
</feature>
<dbReference type="GO" id="GO:0050112">
    <property type="term" value="F:inositol 2-dehydrogenase (NAD+) activity"/>
    <property type="evidence" value="ECO:0007669"/>
    <property type="project" value="UniProtKB-EC"/>
</dbReference>
<dbReference type="SUPFAM" id="SSF51735">
    <property type="entry name" value="NAD(P)-binding Rossmann-fold domains"/>
    <property type="match status" value="1"/>
</dbReference>
<dbReference type="EMBL" id="SAXT01000005">
    <property type="protein sequence ID" value="TXJ11488.1"/>
    <property type="molecule type" value="Genomic_DNA"/>
</dbReference>
<dbReference type="NCBIfam" id="TIGR04380">
    <property type="entry name" value="myo_inos_iolG"/>
    <property type="match status" value="1"/>
</dbReference>
<dbReference type="InterPro" id="IPR036291">
    <property type="entry name" value="NAD(P)-bd_dom_sf"/>
</dbReference>
<feature type="domain" description="Gfo/Idh/MocA-like oxidoreductase N-terminal" evidence="3">
    <location>
        <begin position="2"/>
        <end position="121"/>
    </location>
</feature>
<reference evidence="5 6" key="1">
    <citation type="journal article" date="1992" name="Lakartidningen">
        <title>[Penicillin V and not amoxicillin is the first choice preparation in acute otitis].</title>
        <authorList>
            <person name="Kamme C."/>
            <person name="Lundgren K."/>
            <person name="Prellner K."/>
        </authorList>
    </citation>
    <scope>NUCLEOTIDE SEQUENCE [LARGE SCALE GENOMIC DNA]</scope>
    <source>
        <strain evidence="5 6">W1</strain>
    </source>
</reference>
<protein>
    <submittedName>
        <fullName evidence="5">Inositol 2-dehydrogenase</fullName>
        <ecNumber evidence="5">1.1.1.18</ecNumber>
    </submittedName>
</protein>
<dbReference type="Proteomes" id="UP000325116">
    <property type="component" value="Unassembled WGS sequence"/>
</dbReference>
<proteinExistence type="inferred from homology"/>
<dbReference type="Pfam" id="PF01408">
    <property type="entry name" value="GFO_IDH_MocA"/>
    <property type="match status" value="1"/>
</dbReference>
<dbReference type="PANTHER" id="PTHR42840:SF3">
    <property type="entry name" value="BINDING ROSSMANN FOLD OXIDOREDUCTASE, PUTATIVE (AFU_ORTHOLOGUE AFUA_2G10240)-RELATED"/>
    <property type="match status" value="1"/>
</dbReference>
<evidence type="ECO:0000256" key="1">
    <source>
        <dbReference type="ARBA" id="ARBA00010928"/>
    </source>
</evidence>
<comment type="similarity">
    <text evidence="1">Belongs to the Gfo/Idh/MocA family.</text>
</comment>
<dbReference type="InterPro" id="IPR030827">
    <property type="entry name" value="Myo_inos_IolG"/>
</dbReference>
<dbReference type="Gene3D" id="3.30.360.10">
    <property type="entry name" value="Dihydrodipicolinate Reductase, domain 2"/>
    <property type="match status" value="1"/>
</dbReference>
<evidence type="ECO:0000313" key="6">
    <source>
        <dbReference type="Proteomes" id="UP000325116"/>
    </source>
</evidence>
<dbReference type="GO" id="GO:0000166">
    <property type="term" value="F:nucleotide binding"/>
    <property type="evidence" value="ECO:0007669"/>
    <property type="project" value="InterPro"/>
</dbReference>
<comment type="caution">
    <text evidence="5">The sequence shown here is derived from an EMBL/GenBank/DDBJ whole genome shotgun (WGS) entry which is preliminary data.</text>
</comment>
<evidence type="ECO:0000259" key="3">
    <source>
        <dbReference type="Pfam" id="PF01408"/>
    </source>
</evidence>
<dbReference type="PANTHER" id="PTHR42840">
    <property type="entry name" value="NAD(P)-BINDING ROSSMANN-FOLD SUPERFAMILY PROTEIN-RELATED"/>
    <property type="match status" value="1"/>
</dbReference>
<dbReference type="InterPro" id="IPR055170">
    <property type="entry name" value="GFO_IDH_MocA-like_dom"/>
</dbReference>
<evidence type="ECO:0000259" key="4">
    <source>
        <dbReference type="Pfam" id="PF22725"/>
    </source>
</evidence>
<dbReference type="SUPFAM" id="SSF55347">
    <property type="entry name" value="Glyceraldehyde-3-phosphate dehydrogenase-like, C-terminal domain"/>
    <property type="match status" value="1"/>
</dbReference>
<evidence type="ECO:0000256" key="2">
    <source>
        <dbReference type="ARBA" id="ARBA00023002"/>
    </source>
</evidence>
<dbReference type="Gene3D" id="3.40.50.720">
    <property type="entry name" value="NAD(P)-binding Rossmann-like Domain"/>
    <property type="match status" value="1"/>
</dbReference>
<evidence type="ECO:0000313" key="5">
    <source>
        <dbReference type="EMBL" id="TXJ11488.1"/>
    </source>
</evidence>
<dbReference type="AlphaFoldDB" id="A0A5C8CEU9"/>
<dbReference type="RefSeq" id="WP_147758452.1">
    <property type="nucleotide sequence ID" value="NZ_SAXT01000005.1"/>
</dbReference>
<dbReference type="InterPro" id="IPR000683">
    <property type="entry name" value="Gfo/Idh/MocA-like_OxRdtase_N"/>
</dbReference>
<organism evidence="5 6">
    <name type="scientific">Brachyspira aalborgi</name>
    <dbReference type="NCBI Taxonomy" id="29522"/>
    <lineage>
        <taxon>Bacteria</taxon>
        <taxon>Pseudomonadati</taxon>
        <taxon>Spirochaetota</taxon>
        <taxon>Spirochaetia</taxon>
        <taxon>Brachyspirales</taxon>
        <taxon>Brachyspiraceae</taxon>
        <taxon>Brachyspira</taxon>
    </lineage>
</organism>
<sequence length="334" mass="37244">MVKIGIIGAGRIGKVHAKAASNLNGAKIIWLADPIAPDLEETAKSMGIEKTSKNYKDILNDKEVDAIFICTPTDTHYTISMEALNFEKHVFCEKPVDLELGRVKDVKDLVAKTGKKYMVGFNRRFDHNFMAIKENIDEGLIGKLELIQITSRDPEPPPISYVKVSGGLFCDMMIHDFDMVRYLSSSNPKSVTAIGDALVNPKIKTEGNDIDTAIVSIELENGALAVITNSRRASYGYDQRAEVHGELGALYCSNDTSNTLVISSKDGIIHEKPLYFFLERYLNAYKMEIEIFVDSIINNKETPVTIEEAYQSLLLAKAAQKSLIENRKVYINEL</sequence>
<name>A0A5C8CEU9_9SPIR</name>
<keyword evidence="2 5" id="KW-0560">Oxidoreductase</keyword>
<gene>
    <name evidence="5" type="primary">iolG</name>
    <name evidence="5" type="ORF">EPJ80_07115</name>
</gene>
<dbReference type="Pfam" id="PF22725">
    <property type="entry name" value="GFO_IDH_MocA_C3"/>
    <property type="match status" value="1"/>
</dbReference>
<accession>A0A5C8CEU9</accession>